<dbReference type="Proteomes" id="UP000270112">
    <property type="component" value="Unassembled WGS sequence"/>
</dbReference>
<evidence type="ECO:0000313" key="4">
    <source>
        <dbReference type="Proteomes" id="UP000253817"/>
    </source>
</evidence>
<dbReference type="RefSeq" id="WP_114547284.1">
    <property type="nucleotide sequence ID" value="NZ_PPTT01000027.1"/>
</dbReference>
<evidence type="ECO:0000313" key="3">
    <source>
        <dbReference type="EMBL" id="RNM40223.1"/>
    </source>
</evidence>
<gene>
    <name evidence="2" type="ORF">C1876_13695</name>
    <name evidence="3" type="ORF">DMP09_15260</name>
</gene>
<name>A0A3N0ITB5_9ACTN</name>
<keyword evidence="4" id="KW-1185">Reference proteome</keyword>
<sequence length="75" mass="7903">MTIITRTLATLLATVVIAFGSLAGCTAQGDNLMPCALDPSNAARFYGEVRALADTDFSQAIAVEVDGVFYQAFAR</sequence>
<reference evidence="5" key="2">
    <citation type="submission" date="2018-05" db="EMBL/GenBank/DDBJ databases">
        <title>Genome Sequencing of selected type strains of the family Eggerthellaceae.</title>
        <authorList>
            <person name="Danylec N."/>
            <person name="Stoll D.A."/>
            <person name="Doetsch A."/>
            <person name="Huch M."/>
        </authorList>
    </citation>
    <scope>NUCLEOTIDE SEQUENCE [LARGE SCALE GENOMIC DNA]</scope>
    <source>
        <strain evidence="5">DSM 16107</strain>
    </source>
</reference>
<dbReference type="OrthoDB" id="10019049at2"/>
<accession>A0A3N0ITB5</accession>
<comment type="caution">
    <text evidence="3">The sequence shown here is derived from an EMBL/GenBank/DDBJ whole genome shotgun (WGS) entry which is preliminary data.</text>
</comment>
<dbReference type="EMBL" id="PPTT01000027">
    <property type="protein sequence ID" value="RDB66876.1"/>
    <property type="molecule type" value="Genomic_DNA"/>
</dbReference>
<reference evidence="2 4" key="1">
    <citation type="journal article" date="2018" name="Elife">
        <title>Discovery and characterization of a prevalent human gut bacterial enzyme sufficient for the inactivation of a family of plant toxins.</title>
        <authorList>
            <person name="Koppel N."/>
            <person name="Bisanz J.E."/>
            <person name="Pandelia M.E."/>
            <person name="Turnbaugh P.J."/>
            <person name="Balskus E.P."/>
        </authorList>
    </citation>
    <scope>NUCLEOTIDE SEQUENCE [LARGE SCALE GENOMIC DNA]</scope>
    <source>
        <strain evidence="2 4">DSM 16107</strain>
    </source>
</reference>
<dbReference type="PROSITE" id="PS51257">
    <property type="entry name" value="PROKAR_LIPOPROTEIN"/>
    <property type="match status" value="1"/>
</dbReference>
<dbReference type="AlphaFoldDB" id="A0A3N0ITB5"/>
<keyword evidence="1" id="KW-0732">Signal</keyword>
<evidence type="ECO:0000313" key="2">
    <source>
        <dbReference type="EMBL" id="RDB66876.1"/>
    </source>
</evidence>
<protein>
    <submittedName>
        <fullName evidence="3">Uncharacterized protein</fullName>
    </submittedName>
</protein>
<feature type="signal peptide" evidence="1">
    <location>
        <begin position="1"/>
        <end position="23"/>
    </location>
</feature>
<dbReference type="EMBL" id="QICC01000096">
    <property type="protein sequence ID" value="RNM40223.1"/>
    <property type="molecule type" value="Genomic_DNA"/>
</dbReference>
<feature type="chain" id="PRO_5038981990" evidence="1">
    <location>
        <begin position="24"/>
        <end position="75"/>
    </location>
</feature>
<proteinExistence type="predicted"/>
<reference evidence="3" key="3">
    <citation type="journal article" date="2019" name="Microbiol. Resour. Announc.">
        <title>Draft Genome Sequences of Type Strains of Gordonibacter faecihominis, Paraeggerthella hongkongensis, Parvibacter caecicola,Slackia equolifaciens, Slackia faecicanis, and Slackia isoflavoniconvertens.</title>
        <authorList>
            <person name="Danylec N."/>
            <person name="Stoll D.A."/>
            <person name="Dotsch A."/>
            <person name="Huch M."/>
        </authorList>
    </citation>
    <scope>NUCLEOTIDE SEQUENCE</scope>
    <source>
        <strain evidence="3">DSM 16107</strain>
    </source>
</reference>
<evidence type="ECO:0000256" key="1">
    <source>
        <dbReference type="SAM" id="SignalP"/>
    </source>
</evidence>
<organism evidence="3 5">
    <name type="scientific">Eggerthella sinensis</name>
    <dbReference type="NCBI Taxonomy" id="242230"/>
    <lineage>
        <taxon>Bacteria</taxon>
        <taxon>Bacillati</taxon>
        <taxon>Actinomycetota</taxon>
        <taxon>Coriobacteriia</taxon>
        <taxon>Eggerthellales</taxon>
        <taxon>Eggerthellaceae</taxon>
        <taxon>Eggerthella</taxon>
    </lineage>
</organism>
<dbReference type="Proteomes" id="UP000253817">
    <property type="component" value="Unassembled WGS sequence"/>
</dbReference>
<evidence type="ECO:0000313" key="5">
    <source>
        <dbReference type="Proteomes" id="UP000270112"/>
    </source>
</evidence>